<reference evidence="1 2" key="1">
    <citation type="submission" date="2014-04" db="EMBL/GenBank/DDBJ databases">
        <authorList>
            <consortium name="DOE Joint Genome Institute"/>
            <person name="Kuo A."/>
            <person name="Kohler A."/>
            <person name="Jargeat P."/>
            <person name="Nagy L.G."/>
            <person name="Floudas D."/>
            <person name="Copeland A."/>
            <person name="Barry K.W."/>
            <person name="Cichocki N."/>
            <person name="Veneault-Fourrey C."/>
            <person name="LaButti K."/>
            <person name="Lindquist E.A."/>
            <person name="Lipzen A."/>
            <person name="Lundell T."/>
            <person name="Morin E."/>
            <person name="Murat C."/>
            <person name="Sun H."/>
            <person name="Tunlid A."/>
            <person name="Henrissat B."/>
            <person name="Grigoriev I.V."/>
            <person name="Hibbett D.S."/>
            <person name="Martin F."/>
            <person name="Nordberg H.P."/>
            <person name="Cantor M.N."/>
            <person name="Hua S.X."/>
        </authorList>
    </citation>
    <scope>NUCLEOTIDE SEQUENCE [LARGE SCALE GENOMIC DNA]</scope>
    <source>
        <strain evidence="1 2">Ve08.2h10</strain>
    </source>
</reference>
<organism evidence="1 2">
    <name type="scientific">Paxillus rubicundulus Ve08.2h10</name>
    <dbReference type="NCBI Taxonomy" id="930991"/>
    <lineage>
        <taxon>Eukaryota</taxon>
        <taxon>Fungi</taxon>
        <taxon>Dikarya</taxon>
        <taxon>Basidiomycota</taxon>
        <taxon>Agaricomycotina</taxon>
        <taxon>Agaricomycetes</taxon>
        <taxon>Agaricomycetidae</taxon>
        <taxon>Boletales</taxon>
        <taxon>Paxilineae</taxon>
        <taxon>Paxillaceae</taxon>
        <taxon>Paxillus</taxon>
    </lineage>
</organism>
<evidence type="ECO:0000313" key="1">
    <source>
        <dbReference type="EMBL" id="KIK76541.1"/>
    </source>
</evidence>
<dbReference type="HOGENOM" id="CLU_2326384_0_0_1"/>
<keyword evidence="2" id="KW-1185">Reference proteome</keyword>
<name>A0A0D0CZ65_9AGAM</name>
<gene>
    <name evidence="1" type="ORF">PAXRUDRAFT_169619</name>
</gene>
<sequence length="93" mass="10585">MPCGFVPTHLFSSPPIYFCAHPYIFMPTHLFSSPPINFQAHQFQRSRVDLCDTGYNTCPPTCFHFLCLPTCFHAHSPVFKPTCTFSCPPTHSF</sequence>
<proteinExistence type="predicted"/>
<protein>
    <submittedName>
        <fullName evidence="1">Uncharacterized protein</fullName>
    </submittedName>
</protein>
<dbReference type="Proteomes" id="UP000054538">
    <property type="component" value="Unassembled WGS sequence"/>
</dbReference>
<accession>A0A0D0CZ65</accession>
<evidence type="ECO:0000313" key="2">
    <source>
        <dbReference type="Proteomes" id="UP000054538"/>
    </source>
</evidence>
<reference evidence="2" key="2">
    <citation type="submission" date="2015-01" db="EMBL/GenBank/DDBJ databases">
        <title>Evolutionary Origins and Diversification of the Mycorrhizal Mutualists.</title>
        <authorList>
            <consortium name="DOE Joint Genome Institute"/>
            <consortium name="Mycorrhizal Genomics Consortium"/>
            <person name="Kohler A."/>
            <person name="Kuo A."/>
            <person name="Nagy L.G."/>
            <person name="Floudas D."/>
            <person name="Copeland A."/>
            <person name="Barry K.W."/>
            <person name="Cichocki N."/>
            <person name="Veneault-Fourrey C."/>
            <person name="LaButti K."/>
            <person name="Lindquist E.A."/>
            <person name="Lipzen A."/>
            <person name="Lundell T."/>
            <person name="Morin E."/>
            <person name="Murat C."/>
            <person name="Riley R."/>
            <person name="Ohm R."/>
            <person name="Sun H."/>
            <person name="Tunlid A."/>
            <person name="Henrissat B."/>
            <person name="Grigoriev I.V."/>
            <person name="Hibbett D.S."/>
            <person name="Martin F."/>
        </authorList>
    </citation>
    <scope>NUCLEOTIDE SEQUENCE [LARGE SCALE GENOMIC DNA]</scope>
    <source>
        <strain evidence="2">Ve08.2h10</strain>
    </source>
</reference>
<dbReference type="AlphaFoldDB" id="A0A0D0CZ65"/>
<dbReference type="InParanoid" id="A0A0D0CZ65"/>
<dbReference type="EMBL" id="KN827427">
    <property type="protein sequence ID" value="KIK76541.1"/>
    <property type="molecule type" value="Genomic_DNA"/>
</dbReference>